<dbReference type="OrthoDB" id="7773at2157"/>
<dbReference type="GO" id="GO:0016740">
    <property type="term" value="F:transferase activity"/>
    <property type="evidence" value="ECO:0007669"/>
    <property type="project" value="TreeGrafter"/>
</dbReference>
<dbReference type="Pfam" id="PF00753">
    <property type="entry name" value="Lactamase_B"/>
    <property type="match status" value="1"/>
</dbReference>
<dbReference type="InterPro" id="IPR041712">
    <property type="entry name" value="DHPS-like_MBL-fold"/>
</dbReference>
<protein>
    <submittedName>
        <fullName evidence="2">Beta-lactamase domain protein</fullName>
    </submittedName>
</protein>
<dbReference type="PANTHER" id="PTHR13754:SF13">
    <property type="entry name" value="METALLO-BETA-LACTAMASE SUPERFAMILY PROTEIN (AFU_ORTHOLOGUE AFUA_3G07630)"/>
    <property type="match status" value="1"/>
</dbReference>
<dbReference type="Proteomes" id="UP000000254">
    <property type="component" value="Chromosome"/>
</dbReference>
<dbReference type="EMBL" id="CP000575">
    <property type="protein sequence ID" value="ABN70235.1"/>
    <property type="molecule type" value="Genomic_DNA"/>
</dbReference>
<reference evidence="2 3" key="2">
    <citation type="journal article" date="2009" name="Stand. Genomic Sci.">
        <title>Complete genome sequence of Staphylothermus marinus Stetter and Fiala 1986 type strain F1.</title>
        <authorList>
            <person name="Anderson I.J."/>
            <person name="Sun H."/>
            <person name="Lapidus A."/>
            <person name="Copeland A."/>
            <person name="Glavina Del Rio T."/>
            <person name="Tice H."/>
            <person name="Dalin E."/>
            <person name="Lucas S."/>
            <person name="Barry K."/>
            <person name="Land M."/>
            <person name="Richardson P."/>
            <person name="Huber H."/>
            <person name="Kyrpides N.C."/>
        </authorList>
    </citation>
    <scope>NUCLEOTIDE SEQUENCE [LARGE SCALE GENOMIC DNA]</scope>
    <source>
        <strain evidence="3">ATCC 43588 / DSM 3639 / JCM 9404 / F1</strain>
    </source>
</reference>
<name>A3DNM5_STAMF</name>
<evidence type="ECO:0000313" key="3">
    <source>
        <dbReference type="Proteomes" id="UP000000254"/>
    </source>
</evidence>
<dbReference type="InterPro" id="IPR036866">
    <property type="entry name" value="RibonucZ/Hydroxyglut_hydro"/>
</dbReference>
<dbReference type="STRING" id="399550.Smar_1140"/>
<proteinExistence type="predicted"/>
<dbReference type="Gene3D" id="3.60.15.10">
    <property type="entry name" value="Ribonuclease Z/Hydroxyacylglutathione hydrolase-like"/>
    <property type="match status" value="1"/>
</dbReference>
<organism evidence="2 3">
    <name type="scientific">Staphylothermus marinus (strain ATCC 43588 / DSM 3639 / JCM 9404 / F1)</name>
    <dbReference type="NCBI Taxonomy" id="399550"/>
    <lineage>
        <taxon>Archaea</taxon>
        <taxon>Thermoproteota</taxon>
        <taxon>Thermoprotei</taxon>
        <taxon>Desulfurococcales</taxon>
        <taxon>Desulfurococcaceae</taxon>
        <taxon>Staphylothermus</taxon>
    </lineage>
</organism>
<keyword evidence="3" id="KW-1185">Reference proteome</keyword>
<dbReference type="GeneID" id="4907153"/>
<feature type="domain" description="Metallo-beta-lactamase" evidence="1">
    <location>
        <begin position="23"/>
        <end position="199"/>
    </location>
</feature>
<dbReference type="HOGENOM" id="CLU_036012_1_0_2"/>
<reference evidence="3" key="1">
    <citation type="journal article" date="2009" name="BMC Genomics">
        <title>The complete genome sequence of Staphylothermus marinus reveals differences in sulfur metabolism among heterotrophic Crenarchaeota.</title>
        <authorList>
            <person name="Anderson I.J."/>
            <person name="Dharmarajan L."/>
            <person name="Rodriguez J."/>
            <person name="Hooper S."/>
            <person name="Porat I."/>
            <person name="Ulrich L.E."/>
            <person name="Elkins J.G."/>
            <person name="Mavromatis K."/>
            <person name="Sun H."/>
            <person name="Land M."/>
            <person name="Lapidus A."/>
            <person name="Lucas S."/>
            <person name="Barry K."/>
            <person name="Huber H."/>
            <person name="Zhulin I.B."/>
            <person name="Whitman W.B."/>
            <person name="Mukhopadhyay B."/>
            <person name="Woese C."/>
            <person name="Bristow J."/>
            <person name="Kyrpides N."/>
        </authorList>
    </citation>
    <scope>NUCLEOTIDE SEQUENCE [LARGE SCALE GENOMIC DNA]</scope>
    <source>
        <strain evidence="3">ATCC 43588 / DSM 3639 / JCM 9404 / F1</strain>
    </source>
</reference>
<dbReference type="SUPFAM" id="SSF56281">
    <property type="entry name" value="Metallo-hydrolase/oxidoreductase"/>
    <property type="match status" value="1"/>
</dbReference>
<accession>A3DNM5</accession>
<dbReference type="CDD" id="cd07713">
    <property type="entry name" value="DHPS-like_MBL-fold"/>
    <property type="match status" value="1"/>
</dbReference>
<dbReference type="InterPro" id="IPR052926">
    <property type="entry name" value="Metallo-beta-lactamase_dom"/>
</dbReference>
<evidence type="ECO:0000259" key="1">
    <source>
        <dbReference type="SMART" id="SM00849"/>
    </source>
</evidence>
<dbReference type="InterPro" id="IPR001279">
    <property type="entry name" value="Metallo-B-lactamas"/>
</dbReference>
<dbReference type="SMART" id="SM00849">
    <property type="entry name" value="Lactamase_B"/>
    <property type="match status" value="1"/>
</dbReference>
<gene>
    <name evidence="2" type="ordered locus">Smar_1140</name>
</gene>
<evidence type="ECO:0000313" key="2">
    <source>
        <dbReference type="EMBL" id="ABN70235.1"/>
    </source>
</evidence>
<dbReference type="eggNOG" id="arCOG00503">
    <property type="taxonomic scope" value="Archaea"/>
</dbReference>
<sequence>MSFSVKLIVLNDNVGKLGLLNDWGWSIYIEVMGEKLLFDANTSPEIIRFNAEQLGVNLEKLDYCFLSHHHSDHYGGFKYFTNLKRKLKIYAPPGDVNYLKNYNLIPIIIREPTKLSINTWSTGPLKHGYLYEHGLFIYNEETNPILIVGCSHPGVDKLSEITKKITGKNLFLVIGGFHSPPRSVIDSLARITKHICPTHCSGEATKDYVKKKYPEKYCEARTGSIITIKGQKIEVIY</sequence>
<dbReference type="KEGG" id="smr:Smar_1140"/>
<dbReference type="PANTHER" id="PTHR13754">
    <property type="entry name" value="METALLO-BETA-LACTAMASE SUPERFAMILY PROTEIN"/>
    <property type="match status" value="1"/>
</dbReference>
<dbReference type="RefSeq" id="WP_011839426.1">
    <property type="nucleotide sequence ID" value="NC_009033.1"/>
</dbReference>
<dbReference type="AlphaFoldDB" id="A3DNM5"/>